<organism evidence="1 2">
    <name type="scientific">Blomia tropicalis</name>
    <name type="common">Mite</name>
    <dbReference type="NCBI Taxonomy" id="40697"/>
    <lineage>
        <taxon>Eukaryota</taxon>
        <taxon>Metazoa</taxon>
        <taxon>Ecdysozoa</taxon>
        <taxon>Arthropoda</taxon>
        <taxon>Chelicerata</taxon>
        <taxon>Arachnida</taxon>
        <taxon>Acari</taxon>
        <taxon>Acariformes</taxon>
        <taxon>Sarcoptiformes</taxon>
        <taxon>Astigmata</taxon>
        <taxon>Glycyphagoidea</taxon>
        <taxon>Echimyopodidae</taxon>
        <taxon>Blomia</taxon>
    </lineage>
</organism>
<evidence type="ECO:0000313" key="2">
    <source>
        <dbReference type="Proteomes" id="UP001142055"/>
    </source>
</evidence>
<sequence>MAIGRFAHSRTLFTLMSVINGNGRLEMNEMSNLFPFLTAAVVGLHSTTTTRRQEKNFDLNTQTFDESL</sequence>
<dbReference type="EMBL" id="JAPWDV010000001">
    <property type="protein sequence ID" value="KAJ6221704.1"/>
    <property type="molecule type" value="Genomic_DNA"/>
</dbReference>
<accession>A0A9Q0MA91</accession>
<dbReference type="Proteomes" id="UP001142055">
    <property type="component" value="Chromosome 1"/>
</dbReference>
<protein>
    <submittedName>
        <fullName evidence="1">Uncharacterized protein</fullName>
    </submittedName>
</protein>
<evidence type="ECO:0000313" key="1">
    <source>
        <dbReference type="EMBL" id="KAJ6221704.1"/>
    </source>
</evidence>
<gene>
    <name evidence="1" type="ORF">RDWZM_000249</name>
</gene>
<reference evidence="1" key="1">
    <citation type="submission" date="2022-12" db="EMBL/GenBank/DDBJ databases">
        <title>Genome assemblies of Blomia tropicalis.</title>
        <authorList>
            <person name="Cui Y."/>
        </authorList>
    </citation>
    <scope>NUCLEOTIDE SEQUENCE</scope>
    <source>
        <tissue evidence="1">Adult mites</tissue>
    </source>
</reference>
<keyword evidence="2" id="KW-1185">Reference proteome</keyword>
<feature type="non-terminal residue" evidence="1">
    <location>
        <position position="68"/>
    </location>
</feature>
<name>A0A9Q0MA91_BLOTA</name>
<dbReference type="AlphaFoldDB" id="A0A9Q0MA91"/>
<comment type="caution">
    <text evidence="1">The sequence shown here is derived from an EMBL/GenBank/DDBJ whole genome shotgun (WGS) entry which is preliminary data.</text>
</comment>
<proteinExistence type="predicted"/>